<protein>
    <submittedName>
        <fullName evidence="3">Glutamine amidotransferase</fullName>
    </submittedName>
</protein>
<evidence type="ECO:0000256" key="1">
    <source>
        <dbReference type="ARBA" id="ARBA00008542"/>
    </source>
</evidence>
<dbReference type="InterPro" id="IPR029062">
    <property type="entry name" value="Class_I_gatase-like"/>
</dbReference>
<name>A0ABQ1LTS6_9SPHI</name>
<dbReference type="Gene3D" id="3.40.50.880">
    <property type="match status" value="1"/>
</dbReference>
<feature type="domain" description="DJ-1/PfpI" evidence="2">
    <location>
        <begin position="22"/>
        <end position="190"/>
    </location>
</feature>
<dbReference type="InterPro" id="IPR006286">
    <property type="entry name" value="C56_PfpI-like"/>
</dbReference>
<dbReference type="PROSITE" id="PS51276">
    <property type="entry name" value="PEPTIDASE_C56_PFPI"/>
    <property type="match status" value="1"/>
</dbReference>
<gene>
    <name evidence="3" type="ORF">GCM10011386_21070</name>
</gene>
<comment type="similarity">
    <text evidence="1">Belongs to the peptidase C56 family.</text>
</comment>
<dbReference type="NCBIfam" id="TIGR01382">
    <property type="entry name" value="PfpI"/>
    <property type="match status" value="1"/>
</dbReference>
<organism evidence="3 4">
    <name type="scientific">Parapedobacter defluvii</name>
    <dbReference type="NCBI Taxonomy" id="2045106"/>
    <lineage>
        <taxon>Bacteria</taxon>
        <taxon>Pseudomonadati</taxon>
        <taxon>Bacteroidota</taxon>
        <taxon>Sphingobacteriia</taxon>
        <taxon>Sphingobacteriales</taxon>
        <taxon>Sphingobacteriaceae</taxon>
        <taxon>Parapedobacter</taxon>
    </lineage>
</organism>
<dbReference type="Pfam" id="PF01965">
    <property type="entry name" value="DJ-1_PfpI"/>
    <property type="match status" value="1"/>
</dbReference>
<keyword evidence="4" id="KW-1185">Reference proteome</keyword>
<reference evidence="4" key="1">
    <citation type="journal article" date="2019" name="Int. J. Syst. Evol. Microbiol.">
        <title>The Global Catalogue of Microorganisms (GCM) 10K type strain sequencing project: providing services to taxonomists for standard genome sequencing and annotation.</title>
        <authorList>
            <consortium name="The Broad Institute Genomics Platform"/>
            <consortium name="The Broad Institute Genome Sequencing Center for Infectious Disease"/>
            <person name="Wu L."/>
            <person name="Ma J."/>
        </authorList>
    </citation>
    <scope>NUCLEOTIDE SEQUENCE [LARGE SCALE GENOMIC DNA]</scope>
    <source>
        <strain evidence="4">CGMCC 1.15342</strain>
    </source>
</reference>
<dbReference type="CDD" id="cd03134">
    <property type="entry name" value="GATase1_PfpI_like"/>
    <property type="match status" value="1"/>
</dbReference>
<proteinExistence type="inferred from homology"/>
<sequence length="201" mass="22148">MRLFSVIFKKEDKIMAEELKDRKVAILTADGFEEIELTSPRDAIQLAGGVTHIVSPKRDIVRAKKGNEWSLDFDVDVPLDQANPADYDALLLPGGVFNPDKLRVNEQALDFVKAFFEAGKPVAAICHGPQVLIDAEVVEGRKMTSVKNIRKDLINAGALWEDSAVVVDQGLVTSRTPDDLPDFNEKVIEEFAEGKHAGQHA</sequence>
<keyword evidence="3" id="KW-0315">Glutamine amidotransferase</keyword>
<evidence type="ECO:0000313" key="3">
    <source>
        <dbReference type="EMBL" id="GGC28839.1"/>
    </source>
</evidence>
<accession>A0ABQ1LTS6</accession>
<dbReference type="InterPro" id="IPR002818">
    <property type="entry name" value="DJ-1/PfpI"/>
</dbReference>
<dbReference type="Proteomes" id="UP000597338">
    <property type="component" value="Unassembled WGS sequence"/>
</dbReference>
<dbReference type="EMBL" id="BMIK01000006">
    <property type="protein sequence ID" value="GGC28839.1"/>
    <property type="molecule type" value="Genomic_DNA"/>
</dbReference>
<dbReference type="PANTHER" id="PTHR42733:SF12">
    <property type="entry name" value="PROTEINASE"/>
    <property type="match status" value="1"/>
</dbReference>
<comment type="caution">
    <text evidence="3">The sequence shown here is derived from an EMBL/GenBank/DDBJ whole genome shotgun (WGS) entry which is preliminary data.</text>
</comment>
<dbReference type="SUPFAM" id="SSF52317">
    <property type="entry name" value="Class I glutamine amidotransferase-like"/>
    <property type="match status" value="1"/>
</dbReference>
<evidence type="ECO:0000313" key="4">
    <source>
        <dbReference type="Proteomes" id="UP000597338"/>
    </source>
</evidence>
<dbReference type="PANTHER" id="PTHR42733">
    <property type="entry name" value="DJ-1 PROTEIN"/>
    <property type="match status" value="1"/>
</dbReference>
<evidence type="ECO:0000259" key="2">
    <source>
        <dbReference type="Pfam" id="PF01965"/>
    </source>
</evidence>